<dbReference type="Proteomes" id="UP001500880">
    <property type="component" value="Unassembled WGS sequence"/>
</dbReference>
<name>A0ABN1AW49_9BACI</name>
<dbReference type="Pfam" id="PF13302">
    <property type="entry name" value="Acetyltransf_3"/>
    <property type="match status" value="1"/>
</dbReference>
<sequence length="130" mass="15442">MENEIRIRPLEKDDIPFMHKLYNQKSIMDYWFLEAYYPQDRITSGYEQMKESDRHRRFVICKDEENIGLTGLYDIEPIHRNTKFGIMMDPAYQGKGYATKATEMMADYAFRILNLHKVKLPSVGVFSIPH</sequence>
<evidence type="ECO:0000313" key="3">
    <source>
        <dbReference type="Proteomes" id="UP001500880"/>
    </source>
</evidence>
<keyword evidence="3" id="KW-1185">Reference proteome</keyword>
<dbReference type="PANTHER" id="PTHR43415">
    <property type="entry name" value="SPERMIDINE N(1)-ACETYLTRANSFERASE"/>
    <property type="match status" value="1"/>
</dbReference>
<protein>
    <recommendedName>
        <fullName evidence="1">N-acetyltransferase domain-containing protein</fullName>
    </recommendedName>
</protein>
<dbReference type="CDD" id="cd04301">
    <property type="entry name" value="NAT_SF"/>
    <property type="match status" value="1"/>
</dbReference>
<dbReference type="PANTHER" id="PTHR43415:SF6">
    <property type="entry name" value="SPERMIDINE N(1)-ACETYLTRANSFERASE"/>
    <property type="match status" value="1"/>
</dbReference>
<proteinExistence type="predicted"/>
<feature type="domain" description="N-acetyltransferase" evidence="1">
    <location>
        <begin position="5"/>
        <end position="130"/>
    </location>
</feature>
<accession>A0ABN1AW49</accession>
<dbReference type="InterPro" id="IPR000182">
    <property type="entry name" value="GNAT_dom"/>
</dbReference>
<gene>
    <name evidence="2" type="ORF">GCM10008986_07950</name>
</gene>
<dbReference type="InterPro" id="IPR016181">
    <property type="entry name" value="Acyl_CoA_acyltransferase"/>
</dbReference>
<evidence type="ECO:0000259" key="1">
    <source>
        <dbReference type="PROSITE" id="PS51186"/>
    </source>
</evidence>
<dbReference type="SUPFAM" id="SSF55729">
    <property type="entry name" value="Acyl-CoA N-acyltransferases (Nat)"/>
    <property type="match status" value="1"/>
</dbReference>
<comment type="caution">
    <text evidence="2">The sequence shown here is derived from an EMBL/GenBank/DDBJ whole genome shotgun (WGS) entry which is preliminary data.</text>
</comment>
<dbReference type="Gene3D" id="3.40.630.30">
    <property type="match status" value="1"/>
</dbReference>
<reference evidence="2 3" key="1">
    <citation type="journal article" date="2019" name="Int. J. Syst. Evol. Microbiol.">
        <title>The Global Catalogue of Microorganisms (GCM) 10K type strain sequencing project: providing services to taxonomists for standard genome sequencing and annotation.</title>
        <authorList>
            <consortium name="The Broad Institute Genomics Platform"/>
            <consortium name="The Broad Institute Genome Sequencing Center for Infectious Disease"/>
            <person name="Wu L."/>
            <person name="Ma J."/>
        </authorList>
    </citation>
    <scope>NUCLEOTIDE SEQUENCE [LARGE SCALE GENOMIC DNA]</scope>
    <source>
        <strain evidence="2 3">JCM 12389</strain>
    </source>
</reference>
<dbReference type="RefSeq" id="WP_343837875.1">
    <property type="nucleotide sequence ID" value="NZ_BAAADO010000002.1"/>
</dbReference>
<evidence type="ECO:0000313" key="2">
    <source>
        <dbReference type="EMBL" id="GAA0485106.1"/>
    </source>
</evidence>
<dbReference type="PROSITE" id="PS51186">
    <property type="entry name" value="GNAT"/>
    <property type="match status" value="1"/>
</dbReference>
<dbReference type="EMBL" id="BAAADO010000002">
    <property type="protein sequence ID" value="GAA0485106.1"/>
    <property type="molecule type" value="Genomic_DNA"/>
</dbReference>
<organism evidence="2 3">
    <name type="scientific">Salinibacillus aidingensis</name>
    <dbReference type="NCBI Taxonomy" id="237684"/>
    <lineage>
        <taxon>Bacteria</taxon>
        <taxon>Bacillati</taxon>
        <taxon>Bacillota</taxon>
        <taxon>Bacilli</taxon>
        <taxon>Bacillales</taxon>
        <taxon>Bacillaceae</taxon>
        <taxon>Salinibacillus</taxon>
    </lineage>
</organism>